<protein>
    <submittedName>
        <fullName evidence="1">Uncharacterized protein</fullName>
    </submittedName>
</protein>
<accession>A0A5B7I765</accession>
<gene>
    <name evidence="1" type="ORF">E2C01_072214</name>
</gene>
<dbReference type="AlphaFoldDB" id="A0A5B7I765"/>
<keyword evidence="2" id="KW-1185">Reference proteome</keyword>
<dbReference type="Proteomes" id="UP000324222">
    <property type="component" value="Unassembled WGS sequence"/>
</dbReference>
<comment type="caution">
    <text evidence="1">The sequence shown here is derived from an EMBL/GenBank/DDBJ whole genome shotgun (WGS) entry which is preliminary data.</text>
</comment>
<reference evidence="1 2" key="1">
    <citation type="submission" date="2019-05" db="EMBL/GenBank/DDBJ databases">
        <title>Another draft genome of Portunus trituberculatus and its Hox gene families provides insights of decapod evolution.</title>
        <authorList>
            <person name="Jeong J.-H."/>
            <person name="Song I."/>
            <person name="Kim S."/>
            <person name="Choi T."/>
            <person name="Kim D."/>
            <person name="Ryu S."/>
            <person name="Kim W."/>
        </authorList>
    </citation>
    <scope>NUCLEOTIDE SEQUENCE [LARGE SCALE GENOMIC DNA]</scope>
    <source>
        <tissue evidence="1">Muscle</tissue>
    </source>
</reference>
<evidence type="ECO:0000313" key="1">
    <source>
        <dbReference type="EMBL" id="MPC77749.1"/>
    </source>
</evidence>
<sequence length="86" mass="9256">MTMQCGGLHVTTAPPPLGRGWLRFVPVSQCRVPGSIKSYSCAKFRPVSAVLRWSMRCKEDERCSISTPLVGDGAEVTPPGQVSHVG</sequence>
<proteinExistence type="predicted"/>
<evidence type="ECO:0000313" key="2">
    <source>
        <dbReference type="Proteomes" id="UP000324222"/>
    </source>
</evidence>
<organism evidence="1 2">
    <name type="scientific">Portunus trituberculatus</name>
    <name type="common">Swimming crab</name>
    <name type="synonym">Neptunus trituberculatus</name>
    <dbReference type="NCBI Taxonomy" id="210409"/>
    <lineage>
        <taxon>Eukaryota</taxon>
        <taxon>Metazoa</taxon>
        <taxon>Ecdysozoa</taxon>
        <taxon>Arthropoda</taxon>
        <taxon>Crustacea</taxon>
        <taxon>Multicrustacea</taxon>
        <taxon>Malacostraca</taxon>
        <taxon>Eumalacostraca</taxon>
        <taxon>Eucarida</taxon>
        <taxon>Decapoda</taxon>
        <taxon>Pleocyemata</taxon>
        <taxon>Brachyura</taxon>
        <taxon>Eubrachyura</taxon>
        <taxon>Portunoidea</taxon>
        <taxon>Portunidae</taxon>
        <taxon>Portuninae</taxon>
        <taxon>Portunus</taxon>
    </lineage>
</organism>
<name>A0A5B7I765_PORTR</name>
<dbReference type="EMBL" id="VSRR010046638">
    <property type="protein sequence ID" value="MPC77749.1"/>
    <property type="molecule type" value="Genomic_DNA"/>
</dbReference>